<keyword evidence="9" id="KW-1185">Reference proteome</keyword>
<keyword evidence="5" id="KW-0378">Hydrolase</keyword>
<dbReference type="SUPFAM" id="SSF53098">
    <property type="entry name" value="Ribonuclease H-like"/>
    <property type="match status" value="1"/>
</dbReference>
<sequence>MCCYGNNEGSVMRTAQDLFFTVDISEEESKKYGGVVKCLESYFIPCTNQSVERHTLNNHVQEDSESIDTFVTALRCLSTNCGYESLCDDLTKDRIVCGVRDTRMKYRLLREPTLNLAKAVQICKAAERTHELMQAIDRKEAVALHVIVEDTSMGLHTARQEEITKRGRFTTQTRPIPINGDCQNKPCTISSRNKTPQEFNSKKDSYTRVFSTLLQDIEGVQIYIDGIIVFGKDEIEHDRMLERVLQRATDNNVTFNQDKCRFRLKEVKYIGYIIGKEGIKVDSGKVHAITEFPEPENVCELQRFLGMTTYVDQFDNTAVLRALCKREKELLAVVYGFEHVHQYIYGHKVLVESDHKPLEAIFSKPLDRCPLRLQCMRIKLQNYDMLICVPGKELVIPDALSRASGPDTELELQEHDFADQQVTQNDKTLNHLKTITMNGWPNSLQQVPACVKPDSSFRDELTVHDELVYKGTQIVVPKSMRCTILSKIHYNDMGVQKSKLRARESQGNDYLLMFDAYSKYPEFSHLTNLSSTQLVTHCKTIMARHGIPETLHNDNEPQFSSREFKGFARLWGINHKTSSPGYPLSNGLAERHVQAIKRMVKKAIEYRKDIMLVLLEYRNTPIVNTLQSPAQLLFSRCPRGLLHCTASRLIPQAQLSLKRDLETRQQKQKHYYDRQSRRAEIVTVLERPKSYRVRVDTGYEVEMNRRYIITDTSHQPFVISGDLEEQEGNSQEIDNTEPITSANEKWQTTFNTKDGRTKGFEALSGMSHFILRSVKEDSRLRAAQRNWEHQQTWPPPTPIILHLSHPRPFPFFT</sequence>
<evidence type="ECO:0000313" key="8">
    <source>
        <dbReference type="EMBL" id="KAJ8882570.1"/>
    </source>
</evidence>
<keyword evidence="4" id="KW-0255">Endonuclease</keyword>
<keyword evidence="2" id="KW-0548">Nucleotidyltransferase</keyword>
<protein>
    <recommendedName>
        <fullName evidence="7">Integrase catalytic domain-containing protein</fullName>
    </recommendedName>
</protein>
<evidence type="ECO:0000256" key="6">
    <source>
        <dbReference type="ARBA" id="ARBA00022918"/>
    </source>
</evidence>
<dbReference type="Proteomes" id="UP001159363">
    <property type="component" value="Chromosome 4"/>
</dbReference>
<evidence type="ECO:0000256" key="2">
    <source>
        <dbReference type="ARBA" id="ARBA00022695"/>
    </source>
</evidence>
<dbReference type="Pfam" id="PF17917">
    <property type="entry name" value="RT_RNaseH"/>
    <property type="match status" value="1"/>
</dbReference>
<reference evidence="8 9" key="1">
    <citation type="submission" date="2023-02" db="EMBL/GenBank/DDBJ databases">
        <title>LHISI_Scaffold_Assembly.</title>
        <authorList>
            <person name="Stuart O.P."/>
            <person name="Cleave R."/>
            <person name="Magrath M.J.L."/>
            <person name="Mikheyev A.S."/>
        </authorList>
    </citation>
    <scope>NUCLEOTIDE SEQUENCE [LARGE SCALE GENOMIC DNA]</scope>
    <source>
        <strain evidence="8">Daus_M_001</strain>
        <tissue evidence="8">Leg muscle</tissue>
    </source>
</reference>
<feature type="domain" description="Integrase catalytic" evidence="7">
    <location>
        <begin position="473"/>
        <end position="646"/>
    </location>
</feature>
<name>A0ABQ9HE07_9NEOP</name>
<dbReference type="InterPro" id="IPR041373">
    <property type="entry name" value="RT_RNaseH"/>
</dbReference>
<comment type="caution">
    <text evidence="8">The sequence shown here is derived from an EMBL/GenBank/DDBJ whole genome shotgun (WGS) entry which is preliminary data.</text>
</comment>
<evidence type="ECO:0000256" key="5">
    <source>
        <dbReference type="ARBA" id="ARBA00022801"/>
    </source>
</evidence>
<keyword evidence="6" id="KW-0695">RNA-directed DNA polymerase</keyword>
<dbReference type="InterPro" id="IPR043128">
    <property type="entry name" value="Rev_trsase/Diguanyl_cyclase"/>
</dbReference>
<accession>A0ABQ9HE07</accession>
<keyword evidence="3" id="KW-0540">Nuclease</keyword>
<dbReference type="Pfam" id="PF00078">
    <property type="entry name" value="RVT_1"/>
    <property type="match status" value="1"/>
</dbReference>
<evidence type="ECO:0000313" key="9">
    <source>
        <dbReference type="Proteomes" id="UP001159363"/>
    </source>
</evidence>
<evidence type="ECO:0000256" key="4">
    <source>
        <dbReference type="ARBA" id="ARBA00022759"/>
    </source>
</evidence>
<dbReference type="InterPro" id="IPR000477">
    <property type="entry name" value="RT_dom"/>
</dbReference>
<evidence type="ECO:0000256" key="3">
    <source>
        <dbReference type="ARBA" id="ARBA00022722"/>
    </source>
</evidence>
<dbReference type="InterPro" id="IPR043502">
    <property type="entry name" value="DNA/RNA_pol_sf"/>
</dbReference>
<dbReference type="InterPro" id="IPR036397">
    <property type="entry name" value="RNaseH_sf"/>
</dbReference>
<dbReference type="InterPro" id="IPR001584">
    <property type="entry name" value="Integrase_cat-core"/>
</dbReference>
<dbReference type="SUPFAM" id="SSF56672">
    <property type="entry name" value="DNA/RNA polymerases"/>
    <property type="match status" value="1"/>
</dbReference>
<evidence type="ECO:0000256" key="1">
    <source>
        <dbReference type="ARBA" id="ARBA00022679"/>
    </source>
</evidence>
<organism evidence="8 9">
    <name type="scientific">Dryococelus australis</name>
    <dbReference type="NCBI Taxonomy" id="614101"/>
    <lineage>
        <taxon>Eukaryota</taxon>
        <taxon>Metazoa</taxon>
        <taxon>Ecdysozoa</taxon>
        <taxon>Arthropoda</taxon>
        <taxon>Hexapoda</taxon>
        <taxon>Insecta</taxon>
        <taxon>Pterygota</taxon>
        <taxon>Neoptera</taxon>
        <taxon>Polyneoptera</taxon>
        <taxon>Phasmatodea</taxon>
        <taxon>Verophasmatodea</taxon>
        <taxon>Anareolatae</taxon>
        <taxon>Phasmatidae</taxon>
        <taxon>Eurycanthinae</taxon>
        <taxon>Dryococelus</taxon>
    </lineage>
</organism>
<gene>
    <name evidence="8" type="ORF">PR048_014381</name>
</gene>
<proteinExistence type="predicted"/>
<dbReference type="Gene3D" id="3.30.70.270">
    <property type="match status" value="1"/>
</dbReference>
<keyword evidence="1" id="KW-0808">Transferase</keyword>
<evidence type="ECO:0000259" key="7">
    <source>
        <dbReference type="PROSITE" id="PS50994"/>
    </source>
</evidence>
<dbReference type="PANTHER" id="PTHR37984">
    <property type="entry name" value="PROTEIN CBG26694"/>
    <property type="match status" value="1"/>
</dbReference>
<dbReference type="Pfam" id="PF00665">
    <property type="entry name" value="rve"/>
    <property type="match status" value="1"/>
</dbReference>
<dbReference type="PANTHER" id="PTHR37984:SF7">
    <property type="entry name" value="INTEGRASE CATALYTIC DOMAIN-CONTAINING PROTEIN"/>
    <property type="match status" value="1"/>
</dbReference>
<dbReference type="EMBL" id="JARBHB010000005">
    <property type="protein sequence ID" value="KAJ8882570.1"/>
    <property type="molecule type" value="Genomic_DNA"/>
</dbReference>
<dbReference type="PROSITE" id="PS50994">
    <property type="entry name" value="INTEGRASE"/>
    <property type="match status" value="1"/>
</dbReference>
<dbReference type="InterPro" id="IPR050951">
    <property type="entry name" value="Retrovirus_Pol_polyprotein"/>
</dbReference>
<dbReference type="Gene3D" id="3.30.420.10">
    <property type="entry name" value="Ribonuclease H-like superfamily/Ribonuclease H"/>
    <property type="match status" value="1"/>
</dbReference>
<dbReference type="InterPro" id="IPR012337">
    <property type="entry name" value="RNaseH-like_sf"/>
</dbReference>